<dbReference type="Pfam" id="PF01473">
    <property type="entry name" value="Choline_bind_1"/>
    <property type="match status" value="6"/>
</dbReference>
<dbReference type="PROSITE" id="PS51170">
    <property type="entry name" value="CW"/>
    <property type="match status" value="1"/>
</dbReference>
<dbReference type="Gene3D" id="2.20.120.10">
    <property type="entry name" value="Multimodular pneumococcal cell wall endolysin, domain 3"/>
    <property type="match status" value="5"/>
</dbReference>
<dbReference type="SUPFAM" id="SSF69360">
    <property type="entry name" value="Cell wall binding repeat"/>
    <property type="match status" value="1"/>
</dbReference>
<feature type="signal peptide" evidence="3">
    <location>
        <begin position="1"/>
        <end position="29"/>
    </location>
</feature>
<dbReference type="AlphaFoldDB" id="A0A428FWT1"/>
<dbReference type="InterPro" id="IPR018337">
    <property type="entry name" value="Cell_wall/Cho-bd_repeat"/>
</dbReference>
<evidence type="ECO:0000256" key="2">
    <source>
        <dbReference type="PROSITE-ProRule" id="PRU00591"/>
    </source>
</evidence>
<organism evidence="4 5">
    <name type="scientific">Streptococcus oralis</name>
    <dbReference type="NCBI Taxonomy" id="1303"/>
    <lineage>
        <taxon>Bacteria</taxon>
        <taxon>Bacillati</taxon>
        <taxon>Bacillota</taxon>
        <taxon>Bacilli</taxon>
        <taxon>Lactobacillales</taxon>
        <taxon>Streptococcaceae</taxon>
        <taxon>Streptococcus</taxon>
    </lineage>
</organism>
<evidence type="ECO:0000313" key="4">
    <source>
        <dbReference type="EMBL" id="RSJ67073.1"/>
    </source>
</evidence>
<evidence type="ECO:0000313" key="5">
    <source>
        <dbReference type="Proteomes" id="UP000280182"/>
    </source>
</evidence>
<comment type="caution">
    <text evidence="4">The sequence shown here is derived from an EMBL/GenBank/DDBJ whole genome shotgun (WGS) entry which is preliminary data.</text>
</comment>
<sequence>MKNKLKQWNLLGLALAGLALLALPQTGQAFELKELWPIKGGIVYENGKVARFNNGHEVDIQVLDLPKTEKIEWTVSLNGQDQTTNFLGQEKEKSMIGEEGRFLHFYVPYGYRGDIKVEAKSGEEVKTWSTKVMDDIYHGGKSSYYRLEEGKDQYTYLDTKWDYETKTYTATLPATSNGKKVVAWRGSQYDSVKLEKPGEITRPYRGTSLLRFYPIFETEGWFKSDSIWYYQKQGELISNDWVYYQGNWYFMDGAGGMEHDGWMCREDIWYYFKGSGAMASQEWIYDQGKWYFVNSSGAMLSQEWFRYGDDWYYFKGSGSMASQEWVYVQGKWYYLVDSGKMKKSTWVYDRDAWYYLNDSGALLRDDWFYYGGSWYYLKGSGAMANQEWIYNQGNWYYLTESGAMKSNAWIKDKDKWYYLDSSGKMLRNTYTPDGYYVSNSGAWQ</sequence>
<dbReference type="OrthoDB" id="2032428at2"/>
<keyword evidence="4" id="KW-0326">Glycosidase</keyword>
<dbReference type="RefSeq" id="WP_125395280.1">
    <property type="nucleotide sequence ID" value="NZ_RJPJ01000007.1"/>
</dbReference>
<feature type="repeat" description="Cell wall-binding" evidence="2">
    <location>
        <begin position="406"/>
        <end position="425"/>
    </location>
</feature>
<proteinExistence type="predicted"/>
<dbReference type="Proteomes" id="UP000280182">
    <property type="component" value="Unassembled WGS sequence"/>
</dbReference>
<dbReference type="GO" id="GO:0033925">
    <property type="term" value="F:mannosyl-glycoprotein endo-beta-N-acetylglucosaminidase activity"/>
    <property type="evidence" value="ECO:0007669"/>
    <property type="project" value="UniProtKB-EC"/>
</dbReference>
<gene>
    <name evidence="4" type="primary">lytB_4</name>
    <name evidence="4" type="ORF">D8802_06655</name>
</gene>
<dbReference type="EMBL" id="RJPJ01000007">
    <property type="protein sequence ID" value="RSJ67073.1"/>
    <property type="molecule type" value="Genomic_DNA"/>
</dbReference>
<dbReference type="EC" id="3.2.1.96" evidence="4"/>
<dbReference type="Pfam" id="PF19085">
    <property type="entry name" value="Choline_bind_2"/>
    <property type="match status" value="1"/>
</dbReference>
<protein>
    <submittedName>
        <fullName evidence="4">Putative endo-beta-N-acetylglucosaminidase</fullName>
        <ecNumber evidence="4">3.2.1.96</ecNumber>
    </submittedName>
</protein>
<keyword evidence="3" id="KW-0732">Signal</keyword>
<accession>A0A428FWT1</accession>
<reference evidence="4 5" key="1">
    <citation type="submission" date="2018-11" db="EMBL/GenBank/DDBJ databases">
        <title>Species Designations Belie Phenotypic and Genotypic Heterogeneity in Oral Streptococci.</title>
        <authorList>
            <person name="Velsko I."/>
        </authorList>
    </citation>
    <scope>NUCLEOTIDE SEQUENCE [LARGE SCALE GENOMIC DNA]</scope>
    <source>
        <strain evidence="4 5">BCC12</strain>
    </source>
</reference>
<evidence type="ECO:0000256" key="3">
    <source>
        <dbReference type="SAM" id="SignalP"/>
    </source>
</evidence>
<keyword evidence="1" id="KW-0677">Repeat</keyword>
<evidence type="ECO:0000256" key="1">
    <source>
        <dbReference type="ARBA" id="ARBA00022737"/>
    </source>
</evidence>
<keyword evidence="4" id="KW-0378">Hydrolase</keyword>
<feature type="chain" id="PRO_5038515506" evidence="3">
    <location>
        <begin position="30"/>
        <end position="444"/>
    </location>
</feature>
<name>A0A428FWT1_STROR</name>